<evidence type="ECO:0000313" key="8">
    <source>
        <dbReference type="EMBL" id="AMY07520.1"/>
    </source>
</evidence>
<evidence type="ECO:0000256" key="4">
    <source>
        <dbReference type="PIRSR" id="PIRSR603782-2"/>
    </source>
</evidence>
<dbReference type="PANTHER" id="PTHR12151:SF25">
    <property type="entry name" value="LINALOOL DEHYDRATASE_ISOMERASE DOMAIN-CONTAINING PROTEIN"/>
    <property type="match status" value="1"/>
</dbReference>
<dbReference type="AlphaFoldDB" id="A0A143PGW6"/>
<dbReference type="EMBL" id="CP015136">
    <property type="protein sequence ID" value="AMY07520.1"/>
    <property type="molecule type" value="Genomic_DNA"/>
</dbReference>
<feature type="signal peptide" evidence="6">
    <location>
        <begin position="1"/>
        <end position="24"/>
    </location>
</feature>
<feature type="binding site" evidence="3">
    <location>
        <position position="169"/>
    </location>
    <ligand>
        <name>Cu cation</name>
        <dbReference type="ChEBI" id="CHEBI:23378"/>
    </ligand>
</feature>
<feature type="region of interest" description="Disordered" evidence="5">
    <location>
        <begin position="111"/>
        <end position="144"/>
    </location>
</feature>
<keyword evidence="9" id="KW-1185">Reference proteome</keyword>
<reference evidence="9" key="2">
    <citation type="submission" date="2016-04" db="EMBL/GenBank/DDBJ databases">
        <title>First Complete Genome Sequence of a Subdivision 6 Acidobacterium.</title>
        <authorList>
            <person name="Huang S."/>
            <person name="Vieira S."/>
            <person name="Bunk B."/>
            <person name="Riedel T."/>
            <person name="Sproeer C."/>
            <person name="Overmann J."/>
        </authorList>
    </citation>
    <scope>NUCLEOTIDE SEQUENCE [LARGE SCALE GENOMIC DNA]</scope>
    <source>
        <strain evidence="9">DSM 100886 HEG_-6_39</strain>
    </source>
</reference>
<dbReference type="Pfam" id="PF02630">
    <property type="entry name" value="SCO1-SenC"/>
    <property type="match status" value="1"/>
</dbReference>
<keyword evidence="2 3" id="KW-0186">Copper</keyword>
<dbReference type="InterPro" id="IPR036249">
    <property type="entry name" value="Thioredoxin-like_sf"/>
</dbReference>
<evidence type="ECO:0000256" key="6">
    <source>
        <dbReference type="SAM" id="SignalP"/>
    </source>
</evidence>
<comment type="similarity">
    <text evidence="1">Belongs to the SCO1/2 family.</text>
</comment>
<dbReference type="GO" id="GO:0046872">
    <property type="term" value="F:metal ion binding"/>
    <property type="evidence" value="ECO:0007669"/>
    <property type="project" value="UniProtKB-KW"/>
</dbReference>
<evidence type="ECO:0000256" key="2">
    <source>
        <dbReference type="ARBA" id="ARBA00023008"/>
    </source>
</evidence>
<dbReference type="SUPFAM" id="SSF52833">
    <property type="entry name" value="Thioredoxin-like"/>
    <property type="match status" value="1"/>
</dbReference>
<feature type="compositionally biased region" description="Low complexity" evidence="5">
    <location>
        <begin position="112"/>
        <end position="135"/>
    </location>
</feature>
<protein>
    <submittedName>
        <fullName evidence="8">BsSco</fullName>
    </submittedName>
</protein>
<organism evidence="8 9">
    <name type="scientific">Luteitalea pratensis</name>
    <dbReference type="NCBI Taxonomy" id="1855912"/>
    <lineage>
        <taxon>Bacteria</taxon>
        <taxon>Pseudomonadati</taxon>
        <taxon>Acidobacteriota</taxon>
        <taxon>Vicinamibacteria</taxon>
        <taxon>Vicinamibacterales</taxon>
        <taxon>Vicinamibacteraceae</taxon>
        <taxon>Luteitalea</taxon>
    </lineage>
</organism>
<feature type="binding site" evidence="3">
    <location>
        <position position="175"/>
    </location>
    <ligand>
        <name>Cu cation</name>
        <dbReference type="ChEBI" id="CHEBI:23378"/>
    </ligand>
</feature>
<dbReference type="KEGG" id="abac:LuPra_00693"/>
<accession>A0A143PGW6</accession>
<sequence length="298" mass="31762" precursor="true">MTGTLFLISPVVAFSLLAIGCAGAAPEASYEASAQAREYPIAGVVRGVDKGARQLTVAHEAIPGLMDGMTMSFAVKETWAIQVAQPGDRLSALLVVDGARSWIQGISLSKPATGADATGSAASATDAGIGPAAGTPLPPTPLRDQAGRVVTARSFAGRDIIVTFIYTRCPLPDFCPLMMRRLDDVAARLRKSGRRDDVQMVAISIDPAHDTPRVLEAYGRAHITGEAADPFQRWSLLTGTPEQVGEWATFFALTYEPDGKEIAHGLRTAVVDREGRVVGVLRGNQWTTDELMRLLPPR</sequence>
<keyword evidence="4" id="KW-1015">Disulfide bond</keyword>
<dbReference type="Gene3D" id="3.40.30.10">
    <property type="entry name" value="Glutaredoxin"/>
    <property type="match status" value="1"/>
</dbReference>
<feature type="disulfide bond" description="Redox-active" evidence="4">
    <location>
        <begin position="169"/>
        <end position="175"/>
    </location>
</feature>
<feature type="domain" description="Thioredoxin" evidence="7">
    <location>
        <begin position="131"/>
        <end position="298"/>
    </location>
</feature>
<keyword evidence="6" id="KW-0732">Signal</keyword>
<dbReference type="InterPro" id="IPR003782">
    <property type="entry name" value="SCO1/SenC"/>
</dbReference>
<name>A0A143PGW6_LUTPR</name>
<dbReference type="Gene3D" id="2.40.50.320">
    <property type="entry name" value="Copper binding periplasmic protein CusF"/>
    <property type="match status" value="1"/>
</dbReference>
<keyword evidence="3" id="KW-0479">Metal-binding</keyword>
<evidence type="ECO:0000259" key="7">
    <source>
        <dbReference type="PROSITE" id="PS51352"/>
    </source>
</evidence>
<evidence type="ECO:0000256" key="3">
    <source>
        <dbReference type="PIRSR" id="PIRSR603782-1"/>
    </source>
</evidence>
<dbReference type="PROSITE" id="PS51352">
    <property type="entry name" value="THIOREDOXIN_2"/>
    <property type="match status" value="1"/>
</dbReference>
<dbReference type="Proteomes" id="UP000076079">
    <property type="component" value="Chromosome"/>
</dbReference>
<evidence type="ECO:0000256" key="1">
    <source>
        <dbReference type="ARBA" id="ARBA00010996"/>
    </source>
</evidence>
<dbReference type="InterPro" id="IPR013766">
    <property type="entry name" value="Thioredoxin_domain"/>
</dbReference>
<dbReference type="CDD" id="cd02968">
    <property type="entry name" value="SCO"/>
    <property type="match status" value="1"/>
</dbReference>
<dbReference type="InterPro" id="IPR021647">
    <property type="entry name" value="CusF_Ec"/>
</dbReference>
<feature type="chain" id="PRO_5007511294" evidence="6">
    <location>
        <begin position="25"/>
        <end position="298"/>
    </location>
</feature>
<gene>
    <name evidence="8" type="primary">ypmQ_1</name>
    <name evidence="8" type="ORF">LuPra_00693</name>
</gene>
<feature type="binding site" evidence="3">
    <location>
        <position position="264"/>
    </location>
    <ligand>
        <name>Cu cation</name>
        <dbReference type="ChEBI" id="CHEBI:23378"/>
    </ligand>
</feature>
<reference evidence="8 9" key="1">
    <citation type="journal article" date="2016" name="Genome Announc.">
        <title>First Complete Genome Sequence of a Subdivision 6 Acidobacterium Strain.</title>
        <authorList>
            <person name="Huang S."/>
            <person name="Vieira S."/>
            <person name="Bunk B."/>
            <person name="Riedel T."/>
            <person name="Sproer C."/>
            <person name="Overmann J."/>
        </authorList>
    </citation>
    <scope>NUCLEOTIDE SEQUENCE [LARGE SCALE GENOMIC DNA]</scope>
    <source>
        <strain evidence="9">DSM 100886 HEG_-6_39</strain>
    </source>
</reference>
<dbReference type="InterPro" id="IPR042230">
    <property type="entry name" value="CusF_sf"/>
</dbReference>
<dbReference type="Pfam" id="PF11604">
    <property type="entry name" value="CusF_Ec"/>
    <property type="match status" value="1"/>
</dbReference>
<dbReference type="STRING" id="1855912.LuPra_00693"/>
<evidence type="ECO:0000256" key="5">
    <source>
        <dbReference type="SAM" id="MobiDB-lite"/>
    </source>
</evidence>
<evidence type="ECO:0000313" key="9">
    <source>
        <dbReference type="Proteomes" id="UP000076079"/>
    </source>
</evidence>
<dbReference type="OrthoDB" id="115161at2"/>
<proteinExistence type="inferred from homology"/>
<dbReference type="PANTHER" id="PTHR12151">
    <property type="entry name" value="ELECTRON TRANSPORT PROTIN SCO1/SENC FAMILY MEMBER"/>
    <property type="match status" value="1"/>
</dbReference>